<dbReference type="Proteomes" id="UP000177900">
    <property type="component" value="Unassembled WGS sequence"/>
</dbReference>
<proteinExistence type="predicted"/>
<dbReference type="InterPro" id="IPR004401">
    <property type="entry name" value="YbaB/EbfC"/>
</dbReference>
<protein>
    <recommendedName>
        <fullName evidence="3">Nucleoid-associated protein, YbaB/EbfC family</fullName>
    </recommendedName>
</protein>
<dbReference type="EMBL" id="MHCV01000024">
    <property type="protein sequence ID" value="OGY27475.1"/>
    <property type="molecule type" value="Genomic_DNA"/>
</dbReference>
<evidence type="ECO:0008006" key="3">
    <source>
        <dbReference type="Google" id="ProtNLM"/>
    </source>
</evidence>
<dbReference type="AlphaFoldDB" id="A0A1G1WIC6"/>
<dbReference type="InterPro" id="IPR036894">
    <property type="entry name" value="YbaB-like_sf"/>
</dbReference>
<sequence>MFDKLKQLYEMKKQADTIKKELEQEVLEVNHGDVTVRINGAQKILNLEYSEGTGSDKIKDAVNKALDEAQKIAAKKMQGMMGGLGGIQDLLKG</sequence>
<reference evidence="1 2" key="1">
    <citation type="journal article" date="2016" name="Nat. Commun.">
        <title>Thousands of microbial genomes shed light on interconnected biogeochemical processes in an aquifer system.</title>
        <authorList>
            <person name="Anantharaman K."/>
            <person name="Brown C.T."/>
            <person name="Hug L.A."/>
            <person name="Sharon I."/>
            <person name="Castelle C.J."/>
            <person name="Probst A.J."/>
            <person name="Thomas B.C."/>
            <person name="Singh A."/>
            <person name="Wilkins M.J."/>
            <person name="Karaoz U."/>
            <person name="Brodie E.L."/>
            <person name="Williams K.H."/>
            <person name="Hubbard S.S."/>
            <person name="Banfield J.F."/>
        </authorList>
    </citation>
    <scope>NUCLEOTIDE SEQUENCE [LARGE SCALE GENOMIC DNA]</scope>
</reference>
<accession>A0A1G1WIC6</accession>
<name>A0A1G1WIC6_9BACT</name>
<dbReference type="Pfam" id="PF02575">
    <property type="entry name" value="YbaB_DNA_bd"/>
    <property type="match status" value="1"/>
</dbReference>
<evidence type="ECO:0000313" key="1">
    <source>
        <dbReference type="EMBL" id="OGY27475.1"/>
    </source>
</evidence>
<dbReference type="GO" id="GO:0003677">
    <property type="term" value="F:DNA binding"/>
    <property type="evidence" value="ECO:0007669"/>
    <property type="project" value="InterPro"/>
</dbReference>
<evidence type="ECO:0000313" key="2">
    <source>
        <dbReference type="Proteomes" id="UP000177900"/>
    </source>
</evidence>
<organism evidence="1 2">
    <name type="scientific">Candidatus Woykebacteria bacterium RIFCSPHIGHO2_01_FULL_39_12</name>
    <dbReference type="NCBI Taxonomy" id="1802599"/>
    <lineage>
        <taxon>Bacteria</taxon>
        <taxon>Candidatus Woykeibacteriota</taxon>
    </lineage>
</organism>
<dbReference type="Gene3D" id="3.30.1310.10">
    <property type="entry name" value="Nucleoid-associated protein YbaB-like domain"/>
    <property type="match status" value="1"/>
</dbReference>
<gene>
    <name evidence="1" type="ORF">A2864_02745</name>
</gene>
<dbReference type="SUPFAM" id="SSF82607">
    <property type="entry name" value="YbaB-like"/>
    <property type="match status" value="1"/>
</dbReference>
<comment type="caution">
    <text evidence="1">The sequence shown here is derived from an EMBL/GenBank/DDBJ whole genome shotgun (WGS) entry which is preliminary data.</text>
</comment>